<sequence>MANLKFIILVCATALLYMYSISEIDNKYRQKHENYIKNMEYRVKNYEDSLVNLVNEEYNVSERVLNIIKTKKNQKKHGKSSN</sequence>
<keyword evidence="1" id="KW-0175">Coiled coil</keyword>
<evidence type="ECO:0000313" key="2">
    <source>
        <dbReference type="EMBL" id="CAB4153095.1"/>
    </source>
</evidence>
<accession>A0A6J5N0I9</accession>
<organism evidence="2">
    <name type="scientific">uncultured Caudovirales phage</name>
    <dbReference type="NCBI Taxonomy" id="2100421"/>
    <lineage>
        <taxon>Viruses</taxon>
        <taxon>Duplodnaviria</taxon>
        <taxon>Heunggongvirae</taxon>
        <taxon>Uroviricota</taxon>
        <taxon>Caudoviricetes</taxon>
        <taxon>Peduoviridae</taxon>
        <taxon>Maltschvirus</taxon>
        <taxon>Maltschvirus maltsch</taxon>
    </lineage>
</organism>
<evidence type="ECO:0000256" key="1">
    <source>
        <dbReference type="SAM" id="Coils"/>
    </source>
</evidence>
<protein>
    <submittedName>
        <fullName evidence="2">Uncharacterized protein</fullName>
    </submittedName>
</protein>
<feature type="coiled-coil region" evidence="1">
    <location>
        <begin position="29"/>
        <end position="56"/>
    </location>
</feature>
<dbReference type="EMBL" id="LR796585">
    <property type="protein sequence ID" value="CAB4153095.1"/>
    <property type="molecule type" value="Genomic_DNA"/>
</dbReference>
<reference evidence="2" key="1">
    <citation type="submission" date="2020-04" db="EMBL/GenBank/DDBJ databases">
        <authorList>
            <person name="Chiriac C."/>
            <person name="Salcher M."/>
            <person name="Ghai R."/>
            <person name="Kavagutti S V."/>
        </authorList>
    </citation>
    <scope>NUCLEOTIDE SEQUENCE</scope>
</reference>
<proteinExistence type="predicted"/>
<name>A0A6J5N0I9_9CAUD</name>
<gene>
    <name evidence="2" type="ORF">UFOVP606_42</name>
</gene>